<evidence type="ECO:0000313" key="2">
    <source>
        <dbReference type="EMBL" id="EDM99004.1"/>
    </source>
</evidence>
<reference evidence="2 3" key="2">
    <citation type="submission" date="2007-06" db="EMBL/GenBank/DDBJ databases">
        <title>Draft genome sequence of Pseudoflavonifractor capillosus ATCC 29799.</title>
        <authorList>
            <person name="Sudarsanam P."/>
            <person name="Ley R."/>
            <person name="Guruge J."/>
            <person name="Turnbaugh P.J."/>
            <person name="Mahowald M."/>
            <person name="Liep D."/>
            <person name="Gordon J."/>
        </authorList>
    </citation>
    <scope>NUCLEOTIDE SEQUENCE [LARGE SCALE GENOMIC DNA]</scope>
    <source>
        <strain evidence="2 3">ATCC 29799</strain>
    </source>
</reference>
<organism evidence="2 3">
    <name type="scientific">Pseudoflavonifractor capillosus ATCC 29799</name>
    <dbReference type="NCBI Taxonomy" id="411467"/>
    <lineage>
        <taxon>Bacteria</taxon>
        <taxon>Bacillati</taxon>
        <taxon>Bacillota</taxon>
        <taxon>Clostridia</taxon>
        <taxon>Eubacteriales</taxon>
        <taxon>Oscillospiraceae</taxon>
        <taxon>Pseudoflavonifractor</taxon>
    </lineage>
</organism>
<dbReference type="EMBL" id="AAXG02000028">
    <property type="protein sequence ID" value="EDM99004.1"/>
    <property type="molecule type" value="Genomic_DNA"/>
</dbReference>
<dbReference type="eggNOG" id="COG4734">
    <property type="taxonomic scope" value="Bacteria"/>
</dbReference>
<dbReference type="Proteomes" id="UP000003639">
    <property type="component" value="Unassembled WGS sequence"/>
</dbReference>
<proteinExistence type="predicted"/>
<name>A6NXI4_9FIRM</name>
<feature type="domain" description="DUF3846" evidence="1">
    <location>
        <begin position="20"/>
        <end position="123"/>
    </location>
</feature>
<dbReference type="Pfam" id="PF12957">
    <property type="entry name" value="DUF3846"/>
    <property type="match status" value="1"/>
</dbReference>
<evidence type="ECO:0000259" key="1">
    <source>
        <dbReference type="Pfam" id="PF12957"/>
    </source>
</evidence>
<comment type="caution">
    <text evidence="2">The sequence shown here is derived from an EMBL/GenBank/DDBJ whole genome shotgun (WGS) entry which is preliminary data.</text>
</comment>
<protein>
    <recommendedName>
        <fullName evidence="1">DUF3846 domain-containing protein</fullName>
    </recommendedName>
</protein>
<dbReference type="AlphaFoldDB" id="A6NXI4"/>
<reference evidence="2 3" key="1">
    <citation type="submission" date="2007-04" db="EMBL/GenBank/DDBJ databases">
        <authorList>
            <person name="Fulton L."/>
            <person name="Clifton S."/>
            <person name="Fulton B."/>
            <person name="Xu J."/>
            <person name="Minx P."/>
            <person name="Pepin K.H."/>
            <person name="Johnson M."/>
            <person name="Thiruvilangam P."/>
            <person name="Bhonagiri V."/>
            <person name="Nash W.E."/>
            <person name="Mardis E.R."/>
            <person name="Wilson R.K."/>
        </authorList>
    </citation>
    <scope>NUCLEOTIDE SEQUENCE [LARGE SCALE GENOMIC DNA]</scope>
    <source>
        <strain evidence="2 3">ATCC 29799</strain>
    </source>
</reference>
<dbReference type="STRING" id="411467.BACCAP_02930"/>
<accession>A6NXI4</accession>
<dbReference type="OrthoDB" id="9813511at2"/>
<keyword evidence="3" id="KW-1185">Reference proteome</keyword>
<evidence type="ECO:0000313" key="3">
    <source>
        <dbReference type="Proteomes" id="UP000003639"/>
    </source>
</evidence>
<dbReference type="InterPro" id="IPR024559">
    <property type="entry name" value="DUF3846"/>
</dbReference>
<sequence>MKPREQSLSGLSLYPEVMIMNVLLVVPMEPPRRVEIENSLESMQAVVGGPIQAVYPFDEPVALVCNDEGKLLGLPLNRCLHLEDSGAIYDVIAGTFFLCAAPPDSEHFESLTEEQLARYTERFRTPEFFVPKGAEG</sequence>
<gene>
    <name evidence="2" type="ORF">BACCAP_02930</name>
</gene>